<keyword evidence="2" id="KW-1185">Reference proteome</keyword>
<sequence length="208" mass="23722">MAARSSIPSYTWPELSDGLSYNDVVPLPDLFCIHSEPSTRVLLPYKERRKNSEEILNESLIFEQLVAVNTEWARLPWKEPGRPHMLEDDDMLTSVGRRGAHPFWLFLSQEQRYQGASENAEIYQALVSGIVDHDKVVEIIAPLNPRPLLALEKLKAQNIQSTRCSNSAGDYGTFRSLEQFLIIKLELIFCKENNGNLQCMATLEDWSV</sequence>
<name>A0ACB9PEG7_BAUVA</name>
<proteinExistence type="predicted"/>
<evidence type="ECO:0000313" key="1">
    <source>
        <dbReference type="EMBL" id="KAI4346359.1"/>
    </source>
</evidence>
<reference evidence="1 2" key="1">
    <citation type="journal article" date="2022" name="DNA Res.">
        <title>Chromosomal-level genome assembly of the orchid tree Bauhinia variegata (Leguminosae; Cercidoideae) supports the allotetraploid origin hypothesis of Bauhinia.</title>
        <authorList>
            <person name="Zhong Y."/>
            <person name="Chen Y."/>
            <person name="Zheng D."/>
            <person name="Pang J."/>
            <person name="Liu Y."/>
            <person name="Luo S."/>
            <person name="Meng S."/>
            <person name="Qian L."/>
            <person name="Wei D."/>
            <person name="Dai S."/>
            <person name="Zhou R."/>
        </authorList>
    </citation>
    <scope>NUCLEOTIDE SEQUENCE [LARGE SCALE GENOMIC DNA]</scope>
    <source>
        <strain evidence="1">BV-YZ2020</strain>
    </source>
</reference>
<evidence type="ECO:0000313" key="2">
    <source>
        <dbReference type="Proteomes" id="UP000828941"/>
    </source>
</evidence>
<gene>
    <name evidence="1" type="ORF">L6164_007260</name>
</gene>
<dbReference type="Proteomes" id="UP000828941">
    <property type="component" value="Chromosome 4"/>
</dbReference>
<dbReference type="EMBL" id="CM039429">
    <property type="protein sequence ID" value="KAI4346359.1"/>
    <property type="molecule type" value="Genomic_DNA"/>
</dbReference>
<comment type="caution">
    <text evidence="1">The sequence shown here is derived from an EMBL/GenBank/DDBJ whole genome shotgun (WGS) entry which is preliminary data.</text>
</comment>
<organism evidence="1 2">
    <name type="scientific">Bauhinia variegata</name>
    <name type="common">Purple orchid tree</name>
    <name type="synonym">Phanera variegata</name>
    <dbReference type="NCBI Taxonomy" id="167791"/>
    <lineage>
        <taxon>Eukaryota</taxon>
        <taxon>Viridiplantae</taxon>
        <taxon>Streptophyta</taxon>
        <taxon>Embryophyta</taxon>
        <taxon>Tracheophyta</taxon>
        <taxon>Spermatophyta</taxon>
        <taxon>Magnoliopsida</taxon>
        <taxon>eudicotyledons</taxon>
        <taxon>Gunneridae</taxon>
        <taxon>Pentapetalae</taxon>
        <taxon>rosids</taxon>
        <taxon>fabids</taxon>
        <taxon>Fabales</taxon>
        <taxon>Fabaceae</taxon>
        <taxon>Cercidoideae</taxon>
        <taxon>Cercideae</taxon>
        <taxon>Bauhiniinae</taxon>
        <taxon>Bauhinia</taxon>
    </lineage>
</organism>
<accession>A0ACB9PEG7</accession>
<protein>
    <submittedName>
        <fullName evidence="1">Uncharacterized protein</fullName>
    </submittedName>
</protein>